<feature type="transmembrane region" description="Helical" evidence="2">
    <location>
        <begin position="266"/>
        <end position="292"/>
    </location>
</feature>
<name>A0A164SG91_9AGAM</name>
<feature type="compositionally biased region" description="Polar residues" evidence="1">
    <location>
        <begin position="19"/>
        <end position="30"/>
    </location>
</feature>
<sequence length="918" mass="103132">MSSESELPDPSPFAIEMPSSPNEESVNDITARTGDDFQRTMLRFMQEQTKYLREMSTQLHALSSSSEHAPSTPRPPTPPPAPPLPSSTGAIPIAPSAAAPEPHTPSVPRREIDDDLGWSAVMETALRKLHEQVVSWKDGLDTTLLFIALFSAIVTAFLNQIIQNLTPAPGQDTDQLLTSLIEVIVQIASLNGLQTPAVKEPEPFQAAHSDEVSAFFWYSSLIVSILCAGLAAFARFQMLEIEEIPRGEKFIEKVMRLKDRERMAKWLLIPTFDALRWSLTLAIGLFMAGLLYQLWNLHATIMAPLLWATGILGTTLAALVAAFIIFVTLHAMFHEESPFDTSLTRNVRAFLWGKGDFSSFWTALRAIDVPEFPKWHPQYLHAVRDLFPRYSDPERPVAAHQFCDLISQCTDPKLLNRAAPVLVECFDFIDFNVARFQDNIEPAILQMLDPDTSDEAKLTVLRNITRLKKDVLTECKQLVAVLPGVLLRIQEESAERNPDIRKAAFHATIHIIDQPEQTQDPNQIAPPRSHEDCIVRGLQDCDPIHDPEKKHPVSRAFLSALLEFDYLPPNLQTSILQSIDPASFLAAYVVSIYWAYKELGVWDHRARYRRILGQSFRPKLDSIISGYERVDENDPDLITKLAPFISNIESWISSDQGERSKRAAAAMMGILRRIRLKQHDVPEHLLKLPPLKLGLLAETLLPVDVVVADIPVKPGDTPRSITTLVPKRLDLSALRHLEVLAWYIDRCEAGLALVSPKSSVLQFLVDCNELERDDSWAQSNCFVLFEDLQEHITSALGNVDRTVPRPLASWKRKHHFDADSISQESTDDGNPILRWVDRVRYGNRSTESLEKDESSVEAEGRDPGGLFCPAFGHLIVWPSKAIVSLERTLNPNSKSKSGMIPDDLVFSRMDITLWSRCV</sequence>
<proteinExistence type="predicted"/>
<feature type="transmembrane region" description="Helical" evidence="2">
    <location>
        <begin position="144"/>
        <end position="162"/>
    </location>
</feature>
<evidence type="ECO:0000313" key="4">
    <source>
        <dbReference type="EMBL" id="KZS91450.1"/>
    </source>
</evidence>
<feature type="compositionally biased region" description="Polar residues" evidence="1">
    <location>
        <begin position="55"/>
        <end position="68"/>
    </location>
</feature>
<accession>A0A164SG91</accession>
<evidence type="ECO:0000256" key="2">
    <source>
        <dbReference type="SAM" id="Phobius"/>
    </source>
</evidence>
<evidence type="ECO:0000256" key="1">
    <source>
        <dbReference type="SAM" id="MobiDB-lite"/>
    </source>
</evidence>
<feature type="compositionally biased region" description="Pro residues" evidence="1">
    <location>
        <begin position="72"/>
        <end position="85"/>
    </location>
</feature>
<dbReference type="AlphaFoldDB" id="A0A164SG91"/>
<dbReference type="Proteomes" id="UP000076722">
    <property type="component" value="Unassembled WGS sequence"/>
</dbReference>
<evidence type="ECO:0000259" key="3">
    <source>
        <dbReference type="Pfam" id="PF20153"/>
    </source>
</evidence>
<keyword evidence="2" id="KW-1133">Transmembrane helix</keyword>
<protein>
    <recommendedName>
        <fullName evidence="3">DUF6535 domain-containing protein</fullName>
    </recommendedName>
</protein>
<organism evidence="4 5">
    <name type="scientific">Sistotremastrum niveocremeum HHB9708</name>
    <dbReference type="NCBI Taxonomy" id="1314777"/>
    <lineage>
        <taxon>Eukaryota</taxon>
        <taxon>Fungi</taxon>
        <taxon>Dikarya</taxon>
        <taxon>Basidiomycota</taxon>
        <taxon>Agaricomycotina</taxon>
        <taxon>Agaricomycetes</taxon>
        <taxon>Sistotremastrales</taxon>
        <taxon>Sistotremastraceae</taxon>
        <taxon>Sertulicium</taxon>
        <taxon>Sertulicium niveocremeum</taxon>
    </lineage>
</organism>
<reference evidence="4 5" key="1">
    <citation type="journal article" date="2016" name="Mol. Biol. Evol.">
        <title>Comparative Genomics of Early-Diverging Mushroom-Forming Fungi Provides Insights into the Origins of Lignocellulose Decay Capabilities.</title>
        <authorList>
            <person name="Nagy L.G."/>
            <person name="Riley R."/>
            <person name="Tritt A."/>
            <person name="Adam C."/>
            <person name="Daum C."/>
            <person name="Floudas D."/>
            <person name="Sun H."/>
            <person name="Yadav J.S."/>
            <person name="Pangilinan J."/>
            <person name="Larsson K.H."/>
            <person name="Matsuura K."/>
            <person name="Barry K."/>
            <person name="Labutti K."/>
            <person name="Kuo R."/>
            <person name="Ohm R.A."/>
            <person name="Bhattacharya S.S."/>
            <person name="Shirouzu T."/>
            <person name="Yoshinaga Y."/>
            <person name="Martin F.M."/>
            <person name="Grigoriev I.V."/>
            <person name="Hibbett D.S."/>
        </authorList>
    </citation>
    <scope>NUCLEOTIDE SEQUENCE [LARGE SCALE GENOMIC DNA]</scope>
    <source>
        <strain evidence="4 5">HHB9708</strain>
    </source>
</reference>
<dbReference type="InterPro" id="IPR016024">
    <property type="entry name" value="ARM-type_fold"/>
</dbReference>
<dbReference type="EMBL" id="KV419415">
    <property type="protein sequence ID" value="KZS91450.1"/>
    <property type="molecule type" value="Genomic_DNA"/>
</dbReference>
<feature type="region of interest" description="Disordered" evidence="1">
    <location>
        <begin position="53"/>
        <end position="111"/>
    </location>
</feature>
<dbReference type="Pfam" id="PF20153">
    <property type="entry name" value="DUF6535"/>
    <property type="match status" value="1"/>
</dbReference>
<dbReference type="InterPro" id="IPR045338">
    <property type="entry name" value="DUF6535"/>
</dbReference>
<feature type="compositionally biased region" description="Low complexity" evidence="1">
    <location>
        <begin position="86"/>
        <end position="101"/>
    </location>
</feature>
<feature type="region of interest" description="Disordered" evidence="1">
    <location>
        <begin position="1"/>
        <end position="40"/>
    </location>
</feature>
<evidence type="ECO:0000313" key="5">
    <source>
        <dbReference type="Proteomes" id="UP000076722"/>
    </source>
</evidence>
<dbReference type="SUPFAM" id="SSF48371">
    <property type="entry name" value="ARM repeat"/>
    <property type="match status" value="1"/>
</dbReference>
<keyword evidence="2" id="KW-0812">Transmembrane</keyword>
<keyword evidence="2" id="KW-0472">Membrane</keyword>
<gene>
    <name evidence="4" type="ORF">SISNIDRAFT_516803</name>
</gene>
<keyword evidence="5" id="KW-1185">Reference proteome</keyword>
<feature type="transmembrane region" description="Helical" evidence="2">
    <location>
        <begin position="304"/>
        <end position="329"/>
    </location>
</feature>
<feature type="domain" description="DUF6535" evidence="3">
    <location>
        <begin position="118"/>
        <end position="296"/>
    </location>
</feature>
<feature type="transmembrane region" description="Helical" evidence="2">
    <location>
        <begin position="215"/>
        <end position="236"/>
    </location>
</feature>